<gene>
    <name evidence="1" type="ORF">ACH5RR_005104</name>
</gene>
<reference evidence="1 2" key="1">
    <citation type="submission" date="2024-11" db="EMBL/GenBank/DDBJ databases">
        <title>A near-complete genome assembly of Cinchona calisaya.</title>
        <authorList>
            <person name="Lian D.C."/>
            <person name="Zhao X.W."/>
            <person name="Wei L."/>
        </authorList>
    </citation>
    <scope>NUCLEOTIDE SEQUENCE [LARGE SCALE GENOMIC DNA]</scope>
    <source>
        <tissue evidence="1">Nenye</tissue>
    </source>
</reference>
<accession>A0ABD3AK81</accession>
<dbReference type="Proteomes" id="UP001630127">
    <property type="component" value="Unassembled WGS sequence"/>
</dbReference>
<dbReference type="EMBL" id="JBJUIK010000003">
    <property type="protein sequence ID" value="KAL3531583.1"/>
    <property type="molecule type" value="Genomic_DNA"/>
</dbReference>
<evidence type="ECO:0000313" key="2">
    <source>
        <dbReference type="Proteomes" id="UP001630127"/>
    </source>
</evidence>
<name>A0ABD3AK81_9GENT</name>
<organism evidence="1 2">
    <name type="scientific">Cinchona calisaya</name>
    <dbReference type="NCBI Taxonomy" id="153742"/>
    <lineage>
        <taxon>Eukaryota</taxon>
        <taxon>Viridiplantae</taxon>
        <taxon>Streptophyta</taxon>
        <taxon>Embryophyta</taxon>
        <taxon>Tracheophyta</taxon>
        <taxon>Spermatophyta</taxon>
        <taxon>Magnoliopsida</taxon>
        <taxon>eudicotyledons</taxon>
        <taxon>Gunneridae</taxon>
        <taxon>Pentapetalae</taxon>
        <taxon>asterids</taxon>
        <taxon>lamiids</taxon>
        <taxon>Gentianales</taxon>
        <taxon>Rubiaceae</taxon>
        <taxon>Cinchonoideae</taxon>
        <taxon>Cinchoneae</taxon>
        <taxon>Cinchona</taxon>
    </lineage>
</organism>
<sequence>MWSKREDVRSWSKWIKEEAVFGGTTTESFYSYTIRRWKGMKQSVWGGRMFTLSVGNRSNRTQRNILLEIKALSVTYAHEHSTKESMQYDALGPTRCTRTKIKSRNEAK</sequence>
<proteinExistence type="predicted"/>
<keyword evidence="2" id="KW-1185">Reference proteome</keyword>
<evidence type="ECO:0000313" key="1">
    <source>
        <dbReference type="EMBL" id="KAL3531583.1"/>
    </source>
</evidence>
<protein>
    <submittedName>
        <fullName evidence="1">Uncharacterized protein</fullName>
    </submittedName>
</protein>
<dbReference type="AlphaFoldDB" id="A0ABD3AK81"/>
<comment type="caution">
    <text evidence="1">The sequence shown here is derived from an EMBL/GenBank/DDBJ whole genome shotgun (WGS) entry which is preliminary data.</text>
</comment>